<feature type="chain" id="PRO_5045320085" evidence="2">
    <location>
        <begin position="21"/>
        <end position="790"/>
    </location>
</feature>
<dbReference type="PANTHER" id="PTHR31151">
    <property type="entry name" value="PROLINE-TRNA LIGASE (DUF1680)"/>
    <property type="match status" value="1"/>
</dbReference>
<dbReference type="InterPro" id="IPR008928">
    <property type="entry name" value="6-hairpin_glycosidase_sf"/>
</dbReference>
<dbReference type="Pfam" id="PF20736">
    <property type="entry name" value="Glyco_hydro127M"/>
    <property type="match status" value="1"/>
</dbReference>
<dbReference type="SUPFAM" id="SSF48208">
    <property type="entry name" value="Six-hairpin glycosidases"/>
    <property type="match status" value="1"/>
</dbReference>
<sequence length="790" mass="88087">MMTRYLGFALLSFLPTLSYSQAGQVESFPLTSVTLLESPFRQAQQTDMQYILALDPDRLLVPYLREAGIETTAKSYGNWENTGLDGHIGGHYLTALSLMYASTGNKELQQRLTYIVDQLEACQQKNGNGYIGGVPGGEAMWHEIAKGNIDAGTFSLNDKWVPWYNIHKTYAGLRDAYLIAGNEKAKGMLVKYADWCLQLTDGLSEAQMQDMLRSEHGGMNEVFADVAAITGEGKYLDLARKFSHQTILDPLLQGKDALNGLHANTQIPKVIGYKRVAEVAGDKAWADAAAFFWDNVVSDRTVSIGGNSVREHFHPSNDFSSMVESKEGPETCNTYNMLKLSKQLYLTSGTADYIDYYERGLYNHILSSQHPERGGFVYFTPMRPRHYRVYSQPKEGFWCCVGSGLENHGKYGELIYAHTGKDLIVNLFIPSSLNWEARGVQVTQNTKFPFKEASELELSLKKPQKFALHIRRPNWVKNGDMKVRVNNKEVKITSVSGSYLTLDRKWRSGDVVAISLPMETKAEYLPDGSPWVSFVHGPVVLAAATDTDTTDLQGLQADDSRMGHIANGPLYPIEEAPVLVSADRNLVAGVRPVAGKALTFTVSSLISSDVYKNVELVPFFQVHDARYMLYWPVASPGELAARKAALREEEQIRMALEAITLDQVAPGEQQPESDHNYKGDKTESGVHRDRHWRHASGWFSYDLRDANQEARKLRITYYGLDKDRSFDILVNGALLKSVTLDGSQGDAFFDVDYDLTEALQKKAAAKTIEVKFVAHKGSVAGGVYSVRLLK</sequence>
<feature type="domain" description="DUF4986" evidence="4">
    <location>
        <begin position="549"/>
        <end position="631"/>
    </location>
</feature>
<keyword evidence="8" id="KW-1185">Reference proteome</keyword>
<evidence type="ECO:0000313" key="7">
    <source>
        <dbReference type="EMBL" id="GAA4424623.1"/>
    </source>
</evidence>
<dbReference type="InterPro" id="IPR049046">
    <property type="entry name" value="Beta-AFase-like_GH127_middle"/>
</dbReference>
<accession>A0ABP8L990</accession>
<dbReference type="Pfam" id="PF07944">
    <property type="entry name" value="Beta-AFase-like_GH127_cat"/>
    <property type="match status" value="1"/>
</dbReference>
<reference evidence="8" key="1">
    <citation type="journal article" date="2019" name="Int. J. Syst. Evol. Microbiol.">
        <title>The Global Catalogue of Microorganisms (GCM) 10K type strain sequencing project: providing services to taxonomists for standard genome sequencing and annotation.</title>
        <authorList>
            <consortium name="The Broad Institute Genomics Platform"/>
            <consortium name="The Broad Institute Genome Sequencing Center for Infectious Disease"/>
            <person name="Wu L."/>
            <person name="Ma J."/>
        </authorList>
    </citation>
    <scope>NUCLEOTIDE SEQUENCE [LARGE SCALE GENOMIC DNA]</scope>
    <source>
        <strain evidence="8">JCM 17926</strain>
    </source>
</reference>
<dbReference type="RefSeq" id="WP_345156540.1">
    <property type="nucleotide sequence ID" value="NZ_BAABHC010000002.1"/>
</dbReference>
<keyword evidence="7" id="KW-0378">Hydrolase</keyword>
<evidence type="ECO:0000256" key="1">
    <source>
        <dbReference type="SAM" id="MobiDB-lite"/>
    </source>
</evidence>
<dbReference type="Pfam" id="PF20620">
    <property type="entry name" value="DUF6805"/>
    <property type="match status" value="1"/>
</dbReference>
<dbReference type="Proteomes" id="UP001500552">
    <property type="component" value="Unassembled WGS sequence"/>
</dbReference>
<evidence type="ECO:0000259" key="5">
    <source>
        <dbReference type="Pfam" id="PF20620"/>
    </source>
</evidence>
<feature type="region of interest" description="Disordered" evidence="1">
    <location>
        <begin position="663"/>
        <end position="686"/>
    </location>
</feature>
<dbReference type="InterPro" id="IPR046544">
    <property type="entry name" value="GH146_SB_dom"/>
</dbReference>
<dbReference type="InterPro" id="IPR032275">
    <property type="entry name" value="DUF4986"/>
</dbReference>
<protein>
    <submittedName>
        <fullName evidence="7">Glycoside hydrolase family 127 protein</fullName>
    </submittedName>
</protein>
<proteinExistence type="predicted"/>
<evidence type="ECO:0000313" key="8">
    <source>
        <dbReference type="Proteomes" id="UP001500552"/>
    </source>
</evidence>
<feature type="domain" description="Non-reducing end beta-L-arabinofuranosidase-like GH127 catalytic" evidence="3">
    <location>
        <begin position="32"/>
        <end position="413"/>
    </location>
</feature>
<dbReference type="GO" id="GO:0016787">
    <property type="term" value="F:hydrolase activity"/>
    <property type="evidence" value="ECO:0007669"/>
    <property type="project" value="UniProtKB-KW"/>
</dbReference>
<comment type="caution">
    <text evidence="7">The sequence shown here is derived from an EMBL/GenBank/DDBJ whole genome shotgun (WGS) entry which is preliminary data.</text>
</comment>
<name>A0ABP8L990_9BACT</name>
<organism evidence="7 8">
    <name type="scientific">Pontibacter saemangeumensis</name>
    <dbReference type="NCBI Taxonomy" id="1084525"/>
    <lineage>
        <taxon>Bacteria</taxon>
        <taxon>Pseudomonadati</taxon>
        <taxon>Bacteroidota</taxon>
        <taxon>Cytophagia</taxon>
        <taxon>Cytophagales</taxon>
        <taxon>Hymenobacteraceae</taxon>
        <taxon>Pontibacter</taxon>
    </lineage>
</organism>
<feature type="domain" description="Glycoside hydrolase GH146 substrate-binding" evidence="5">
    <location>
        <begin position="655"/>
        <end position="789"/>
    </location>
</feature>
<feature type="domain" description="Non-reducing end beta-L-arabinofuranosidase-like GH127 middle" evidence="6">
    <location>
        <begin position="423"/>
        <end position="518"/>
    </location>
</feature>
<feature type="signal peptide" evidence="2">
    <location>
        <begin position="1"/>
        <end position="20"/>
    </location>
</feature>
<gene>
    <name evidence="7" type="ORF">GCM10023188_04680</name>
</gene>
<evidence type="ECO:0000259" key="6">
    <source>
        <dbReference type="Pfam" id="PF20736"/>
    </source>
</evidence>
<keyword evidence="2" id="KW-0732">Signal</keyword>
<dbReference type="Pfam" id="PF16375">
    <property type="entry name" value="DUF4986"/>
    <property type="match status" value="1"/>
</dbReference>
<dbReference type="EMBL" id="BAABHC010000002">
    <property type="protein sequence ID" value="GAA4424623.1"/>
    <property type="molecule type" value="Genomic_DNA"/>
</dbReference>
<dbReference type="PANTHER" id="PTHR31151:SF0">
    <property type="entry name" value="PROLINE-TRNA LIGASE (DUF1680)"/>
    <property type="match status" value="1"/>
</dbReference>
<feature type="compositionally biased region" description="Basic and acidic residues" evidence="1">
    <location>
        <begin position="672"/>
        <end position="686"/>
    </location>
</feature>
<evidence type="ECO:0000259" key="4">
    <source>
        <dbReference type="Pfam" id="PF16375"/>
    </source>
</evidence>
<evidence type="ECO:0000259" key="3">
    <source>
        <dbReference type="Pfam" id="PF07944"/>
    </source>
</evidence>
<evidence type="ECO:0000256" key="2">
    <source>
        <dbReference type="SAM" id="SignalP"/>
    </source>
</evidence>
<dbReference type="InterPro" id="IPR012878">
    <property type="entry name" value="Beta-AFase-like_GH127_cat"/>
</dbReference>